<evidence type="ECO:0000313" key="3">
    <source>
        <dbReference type="Proteomes" id="UP001501094"/>
    </source>
</evidence>
<dbReference type="Proteomes" id="UP001501094">
    <property type="component" value="Unassembled WGS sequence"/>
</dbReference>
<proteinExistence type="predicted"/>
<keyword evidence="1" id="KW-0732">Signal</keyword>
<reference evidence="3" key="1">
    <citation type="journal article" date="2019" name="Int. J. Syst. Evol. Microbiol.">
        <title>The Global Catalogue of Microorganisms (GCM) 10K type strain sequencing project: providing services to taxonomists for standard genome sequencing and annotation.</title>
        <authorList>
            <consortium name="The Broad Institute Genomics Platform"/>
            <consortium name="The Broad Institute Genome Sequencing Center for Infectious Disease"/>
            <person name="Wu L."/>
            <person name="Ma J."/>
        </authorList>
    </citation>
    <scope>NUCLEOTIDE SEQUENCE [LARGE SCALE GENOMIC DNA]</scope>
    <source>
        <strain evidence="3">JCM 14326</strain>
    </source>
</reference>
<organism evidence="2 3">
    <name type="scientific">Myceligenerans crystallogenes</name>
    <dbReference type="NCBI Taxonomy" id="316335"/>
    <lineage>
        <taxon>Bacteria</taxon>
        <taxon>Bacillati</taxon>
        <taxon>Actinomycetota</taxon>
        <taxon>Actinomycetes</taxon>
        <taxon>Micrococcales</taxon>
        <taxon>Promicromonosporaceae</taxon>
        <taxon>Myceligenerans</taxon>
    </lineage>
</organism>
<name>A0ABP4ZPW2_9MICO</name>
<keyword evidence="3" id="KW-1185">Reference proteome</keyword>
<feature type="chain" id="PRO_5046807631" description="Ig-like domain-containing protein" evidence="1">
    <location>
        <begin position="20"/>
        <end position="167"/>
    </location>
</feature>
<dbReference type="EMBL" id="BAAANL010000005">
    <property type="protein sequence ID" value="GAA1867262.1"/>
    <property type="molecule type" value="Genomic_DNA"/>
</dbReference>
<feature type="signal peptide" evidence="1">
    <location>
        <begin position="1"/>
        <end position="19"/>
    </location>
</feature>
<comment type="caution">
    <text evidence="2">The sequence shown here is derived from an EMBL/GenBank/DDBJ whole genome shotgun (WGS) entry which is preliminary data.</text>
</comment>
<evidence type="ECO:0000313" key="2">
    <source>
        <dbReference type="EMBL" id="GAA1867262.1"/>
    </source>
</evidence>
<evidence type="ECO:0000256" key="1">
    <source>
        <dbReference type="SAM" id="SignalP"/>
    </source>
</evidence>
<evidence type="ECO:0008006" key="4">
    <source>
        <dbReference type="Google" id="ProtNLM"/>
    </source>
</evidence>
<accession>A0ABP4ZPW2</accession>
<gene>
    <name evidence="2" type="ORF">GCM10009751_26830</name>
</gene>
<protein>
    <recommendedName>
        <fullName evidence="4">Ig-like domain-containing protein</fullName>
    </recommendedName>
</protein>
<sequence length="167" mass="18244">MSKSLTLAAGLMVAAVAFAGPAAAAPAPQPSGPVPTKTVTTTQKVTRDTMVVGEGTGEWCGRTGYQYVQTDPWTDYTCTSRWTGYDTVYTLRVYWYETVTTTQTVPMVWGVTTQSWVSQETSSSACEVKGANLDAQSSTYNGYICQYVSVAPNVWRWNLYLTVSAWT</sequence>